<dbReference type="InterPro" id="IPR006977">
    <property type="entry name" value="Yip1_dom"/>
</dbReference>
<comment type="caution">
    <text evidence="7">The sequence shown here is derived from an EMBL/GenBank/DDBJ whole genome shotgun (WGS) entry which is preliminary data.</text>
</comment>
<reference evidence="7 8" key="1">
    <citation type="journal article" date="2014" name="Genome Announc.">
        <title>Draft Genome Sequence of the Carrageenan-Degrading Bacterium Cellulophaga sp. Strain KL-A, Isolated from Decaying Marine Algae.</title>
        <authorList>
            <person name="Shan D."/>
            <person name="Ying J."/>
            <person name="Li X."/>
            <person name="Gao Z."/>
            <person name="Wei G."/>
            <person name="Shao Z."/>
        </authorList>
    </citation>
    <scope>NUCLEOTIDE SEQUENCE [LARGE SCALE GENOMIC DNA]</scope>
    <source>
        <strain evidence="7 8">KL-A</strain>
    </source>
</reference>
<comment type="subcellular location">
    <subcellularLocation>
        <location evidence="1">Membrane</location>
        <topology evidence="1">Multi-pass membrane protein</topology>
    </subcellularLocation>
</comment>
<feature type="domain" description="Yip1" evidence="6">
    <location>
        <begin position="6"/>
        <end position="190"/>
    </location>
</feature>
<dbReference type="EMBL" id="ARZX01000007">
    <property type="protein sequence ID" value="EWH13924.1"/>
    <property type="molecule type" value="Genomic_DNA"/>
</dbReference>
<dbReference type="Proteomes" id="UP000019275">
    <property type="component" value="Unassembled WGS sequence"/>
</dbReference>
<feature type="transmembrane region" description="Helical" evidence="5">
    <location>
        <begin position="25"/>
        <end position="44"/>
    </location>
</feature>
<gene>
    <name evidence="7" type="ORF">KLA_07727</name>
</gene>
<dbReference type="RefSeq" id="WP_034644854.1">
    <property type="nucleotide sequence ID" value="NZ_ARZX01000007.1"/>
</dbReference>
<evidence type="ECO:0000256" key="1">
    <source>
        <dbReference type="ARBA" id="ARBA00004141"/>
    </source>
</evidence>
<evidence type="ECO:0000313" key="8">
    <source>
        <dbReference type="Proteomes" id="UP000019275"/>
    </source>
</evidence>
<sequence length="199" mass="22140">MNHLKTIWRNPDKTFESVLNGENDLKWTIGFFVINGIVPCALILRSFDLFKLENNTEFYQTLGLVFVVGSILGIGIGLILAAILKVADSESEWTEIFKVLTWASAPLLIAGIFMTITMGLGRLAFHLGDLSAPSILFQLITGILLFGIFPLYIWNTILINKGLKKIGNQNRSWTVASLLTSMIPLLLISYLLISILLKN</sequence>
<proteinExistence type="predicted"/>
<name>A0ABN0RPT5_9FLAO</name>
<evidence type="ECO:0000256" key="2">
    <source>
        <dbReference type="ARBA" id="ARBA00022692"/>
    </source>
</evidence>
<dbReference type="Pfam" id="PF04893">
    <property type="entry name" value="Yip1"/>
    <property type="match status" value="1"/>
</dbReference>
<keyword evidence="2 5" id="KW-0812">Transmembrane</keyword>
<evidence type="ECO:0000256" key="4">
    <source>
        <dbReference type="ARBA" id="ARBA00023136"/>
    </source>
</evidence>
<evidence type="ECO:0000256" key="5">
    <source>
        <dbReference type="SAM" id="Phobius"/>
    </source>
</evidence>
<feature type="transmembrane region" description="Helical" evidence="5">
    <location>
        <begin position="175"/>
        <end position="197"/>
    </location>
</feature>
<keyword evidence="4 5" id="KW-0472">Membrane</keyword>
<keyword evidence="3 5" id="KW-1133">Transmembrane helix</keyword>
<accession>A0ABN0RPT5</accession>
<evidence type="ECO:0000259" key="6">
    <source>
        <dbReference type="Pfam" id="PF04893"/>
    </source>
</evidence>
<protein>
    <recommendedName>
        <fullName evidence="6">Yip1 domain-containing protein</fullName>
    </recommendedName>
</protein>
<feature type="transmembrane region" description="Helical" evidence="5">
    <location>
        <begin position="135"/>
        <end position="154"/>
    </location>
</feature>
<evidence type="ECO:0000256" key="3">
    <source>
        <dbReference type="ARBA" id="ARBA00022989"/>
    </source>
</evidence>
<organism evidence="7 8">
    <name type="scientific">Cellulophaga geojensis KL-A</name>
    <dbReference type="NCBI Taxonomy" id="1328323"/>
    <lineage>
        <taxon>Bacteria</taxon>
        <taxon>Pseudomonadati</taxon>
        <taxon>Bacteroidota</taxon>
        <taxon>Flavobacteriia</taxon>
        <taxon>Flavobacteriales</taxon>
        <taxon>Flavobacteriaceae</taxon>
        <taxon>Cellulophaga</taxon>
    </lineage>
</organism>
<evidence type="ECO:0000313" key="7">
    <source>
        <dbReference type="EMBL" id="EWH13924.1"/>
    </source>
</evidence>
<feature type="transmembrane region" description="Helical" evidence="5">
    <location>
        <begin position="64"/>
        <end position="87"/>
    </location>
</feature>
<keyword evidence="8" id="KW-1185">Reference proteome</keyword>
<feature type="transmembrane region" description="Helical" evidence="5">
    <location>
        <begin position="99"/>
        <end position="123"/>
    </location>
</feature>